<evidence type="ECO:0000313" key="3">
    <source>
        <dbReference type="Proteomes" id="UP000294621"/>
    </source>
</evidence>
<dbReference type="RefSeq" id="WP_133345537.1">
    <property type="nucleotide sequence ID" value="NZ_SMZQ01000001.1"/>
</dbReference>
<dbReference type="EMBL" id="SMZQ01000001">
    <property type="protein sequence ID" value="TDL41173.1"/>
    <property type="molecule type" value="Genomic_DNA"/>
</dbReference>
<dbReference type="OrthoDB" id="3820533at2"/>
<name>A0A4R5Y958_9MICC</name>
<evidence type="ECO:0000259" key="1">
    <source>
        <dbReference type="PROSITE" id="PS50921"/>
    </source>
</evidence>
<dbReference type="AlphaFoldDB" id="A0A4R5Y958"/>
<dbReference type="InterPro" id="IPR036388">
    <property type="entry name" value="WH-like_DNA-bd_sf"/>
</dbReference>
<dbReference type="InterPro" id="IPR011006">
    <property type="entry name" value="CheY-like_superfamily"/>
</dbReference>
<dbReference type="PROSITE" id="PS50921">
    <property type="entry name" value="ANTAR"/>
    <property type="match status" value="1"/>
</dbReference>
<feature type="domain" description="ANTAR" evidence="1">
    <location>
        <begin position="170"/>
        <end position="231"/>
    </location>
</feature>
<reference evidence="2 3" key="1">
    <citation type="submission" date="2019-03" db="EMBL/GenBank/DDBJ databases">
        <title>Genome Sequencing and Assembly of Various Microbes Isolated from Partially Reclaimed Soil and Acid Mine Drainage (AMD) Site.</title>
        <authorList>
            <person name="Steinbock B."/>
            <person name="Bechtold R."/>
            <person name="Sevigny J.L."/>
            <person name="Thomas D."/>
            <person name="Cuthill L.R."/>
            <person name="Aveiro Johannsen E.J."/>
            <person name="Thomas K."/>
            <person name="Ghosh A."/>
        </authorList>
    </citation>
    <scope>NUCLEOTIDE SEQUENCE [LARGE SCALE GENOMIC DNA]</scope>
    <source>
        <strain evidence="2 3">S-A1</strain>
    </source>
</reference>
<protein>
    <submittedName>
        <fullName evidence="2">ANTAR domain-containing protein</fullName>
    </submittedName>
</protein>
<comment type="caution">
    <text evidence="2">The sequence shown here is derived from an EMBL/GenBank/DDBJ whole genome shotgun (WGS) entry which is preliminary data.</text>
</comment>
<dbReference type="Proteomes" id="UP000294621">
    <property type="component" value="Unassembled WGS sequence"/>
</dbReference>
<dbReference type="Gene3D" id="1.10.10.10">
    <property type="entry name" value="Winged helix-like DNA-binding domain superfamily/Winged helix DNA-binding domain"/>
    <property type="match status" value="1"/>
</dbReference>
<gene>
    <name evidence="2" type="ORF">E2R57_00365</name>
</gene>
<organism evidence="2 3">
    <name type="scientific">Arthrobacter nitrophenolicus</name>
    <dbReference type="NCBI Taxonomy" id="683150"/>
    <lineage>
        <taxon>Bacteria</taxon>
        <taxon>Bacillati</taxon>
        <taxon>Actinomycetota</taxon>
        <taxon>Actinomycetes</taxon>
        <taxon>Micrococcales</taxon>
        <taxon>Micrococcaceae</taxon>
        <taxon>Arthrobacter</taxon>
    </lineage>
</organism>
<evidence type="ECO:0000313" key="2">
    <source>
        <dbReference type="EMBL" id="TDL41173.1"/>
    </source>
</evidence>
<dbReference type="SMART" id="SM01012">
    <property type="entry name" value="ANTAR"/>
    <property type="match status" value="1"/>
</dbReference>
<dbReference type="SUPFAM" id="SSF52172">
    <property type="entry name" value="CheY-like"/>
    <property type="match status" value="1"/>
</dbReference>
<dbReference type="STRING" id="683150.G205_01558"/>
<dbReference type="SUPFAM" id="SSF55781">
    <property type="entry name" value="GAF domain-like"/>
    <property type="match status" value="1"/>
</dbReference>
<accession>A0A4R5Y958</accession>
<proteinExistence type="predicted"/>
<dbReference type="Pfam" id="PF03861">
    <property type="entry name" value="ANTAR"/>
    <property type="match status" value="1"/>
</dbReference>
<dbReference type="InterPro" id="IPR005561">
    <property type="entry name" value="ANTAR"/>
</dbReference>
<dbReference type="GO" id="GO:0003723">
    <property type="term" value="F:RNA binding"/>
    <property type="evidence" value="ECO:0007669"/>
    <property type="project" value="InterPro"/>
</dbReference>
<sequence length="249" mass="25770">MAVQPVSGGKRTGHTGLLLDLVTGAETDLDSVQRLVESAAAALSGPAGMACAATLHRAGTPPVTAGSTAPAECLASSEERYGDGPMMQADVGPVQVAADGSSQRWDAYRRRLVASGYGAALAVPLDVGTRISCTLVFLGPEGFDFTPELVSEATWFAGVASQSMQLALEVRSIRSAGDNLKTVLESRTSIDVACGVVMAQTRCSYTEAFSKLAGVSRQRNLKVRTVAENILKALTGGTPAARFEPPALA</sequence>